<comment type="catalytic activity">
    <reaction evidence="12 13">
        <text>tRNA(Thr) + L-threonine + ATP = L-threonyl-tRNA(Thr) + AMP + diphosphate + H(+)</text>
        <dbReference type="Rhea" id="RHEA:24624"/>
        <dbReference type="Rhea" id="RHEA-COMP:9670"/>
        <dbReference type="Rhea" id="RHEA-COMP:9704"/>
        <dbReference type="ChEBI" id="CHEBI:15378"/>
        <dbReference type="ChEBI" id="CHEBI:30616"/>
        <dbReference type="ChEBI" id="CHEBI:33019"/>
        <dbReference type="ChEBI" id="CHEBI:57926"/>
        <dbReference type="ChEBI" id="CHEBI:78442"/>
        <dbReference type="ChEBI" id="CHEBI:78534"/>
        <dbReference type="ChEBI" id="CHEBI:456215"/>
        <dbReference type="EC" id="6.1.1.3"/>
    </reaction>
</comment>
<dbReference type="Proteomes" id="UP001352263">
    <property type="component" value="Unassembled WGS sequence"/>
</dbReference>
<keyword evidence="2 13" id="KW-0963">Cytoplasm</keyword>
<dbReference type="EC" id="6.1.1.3" evidence="13"/>
<dbReference type="Pfam" id="PF07973">
    <property type="entry name" value="tRNA_SAD"/>
    <property type="match status" value="1"/>
</dbReference>
<name>A0ABU6JBG8_9BURK</name>
<feature type="domain" description="Aminoacyl-transfer RNA synthetases class-II family profile" evidence="14">
    <location>
        <begin position="242"/>
        <end position="533"/>
    </location>
</feature>
<dbReference type="InterPro" id="IPR036621">
    <property type="entry name" value="Anticodon-bd_dom_sf"/>
</dbReference>
<evidence type="ECO:0000256" key="8">
    <source>
        <dbReference type="ARBA" id="ARBA00022840"/>
    </source>
</evidence>
<dbReference type="InterPro" id="IPR012947">
    <property type="entry name" value="tRNA_SAD"/>
</dbReference>
<evidence type="ECO:0000256" key="3">
    <source>
        <dbReference type="ARBA" id="ARBA00022555"/>
    </source>
</evidence>
<protein>
    <recommendedName>
        <fullName evidence="13">Threonine--tRNA ligase</fullName>
        <ecNumber evidence="13">6.1.1.3</ecNumber>
    </recommendedName>
    <alternativeName>
        <fullName evidence="13">Threonyl-tRNA synthetase</fullName>
        <shortName evidence="13">ThrRS</shortName>
    </alternativeName>
</protein>
<dbReference type="InterPro" id="IPR012676">
    <property type="entry name" value="TGS-like"/>
</dbReference>
<dbReference type="PRINTS" id="PR01047">
    <property type="entry name" value="TRNASYNTHTHR"/>
</dbReference>
<feature type="region of interest" description="Catalytic" evidence="13">
    <location>
        <begin position="242"/>
        <end position="533"/>
    </location>
</feature>
<dbReference type="SUPFAM" id="SSF52954">
    <property type="entry name" value="Class II aaRS ABD-related"/>
    <property type="match status" value="1"/>
</dbReference>
<evidence type="ECO:0000256" key="9">
    <source>
        <dbReference type="ARBA" id="ARBA00022884"/>
    </source>
</evidence>
<dbReference type="CDD" id="cd01667">
    <property type="entry name" value="TGS_ThrRS"/>
    <property type="match status" value="1"/>
</dbReference>
<dbReference type="InterPro" id="IPR002314">
    <property type="entry name" value="aa-tRNA-synt_IIb"/>
</dbReference>
<keyword evidence="3 13" id="KW-0820">tRNA-binding</keyword>
<dbReference type="Gene3D" id="3.10.20.30">
    <property type="match status" value="1"/>
</dbReference>
<keyword evidence="5 13" id="KW-0479">Metal-binding</keyword>
<dbReference type="GO" id="GO:0004829">
    <property type="term" value="F:threonine-tRNA ligase activity"/>
    <property type="evidence" value="ECO:0007669"/>
    <property type="project" value="UniProtKB-EC"/>
</dbReference>
<evidence type="ECO:0000256" key="5">
    <source>
        <dbReference type="ARBA" id="ARBA00022723"/>
    </source>
</evidence>
<feature type="binding site" evidence="13">
    <location>
        <position position="384"/>
    </location>
    <ligand>
        <name>Zn(2+)</name>
        <dbReference type="ChEBI" id="CHEBI:29105"/>
        <note>catalytic</note>
    </ligand>
</feature>
<dbReference type="NCBIfam" id="TIGR00418">
    <property type="entry name" value="thrS"/>
    <property type="match status" value="1"/>
</dbReference>
<dbReference type="SUPFAM" id="SSF55186">
    <property type="entry name" value="ThrRS/AlaRS common domain"/>
    <property type="match status" value="1"/>
</dbReference>
<proteinExistence type="inferred from homology"/>
<keyword evidence="4 13" id="KW-0436">Ligase</keyword>
<feature type="binding site" evidence="13">
    <location>
        <position position="510"/>
    </location>
    <ligand>
        <name>Zn(2+)</name>
        <dbReference type="ChEBI" id="CHEBI:29105"/>
        <note>catalytic</note>
    </ligand>
</feature>
<dbReference type="InterPro" id="IPR004095">
    <property type="entry name" value="TGS"/>
</dbReference>
<gene>
    <name evidence="13 16" type="primary">thrS</name>
    <name evidence="16" type="ORF">RY831_17635</name>
</gene>
<evidence type="ECO:0000259" key="14">
    <source>
        <dbReference type="PROSITE" id="PS50862"/>
    </source>
</evidence>
<accession>A0ABU6JBG8</accession>
<dbReference type="InterPro" id="IPR012675">
    <property type="entry name" value="Beta-grasp_dom_sf"/>
</dbReference>
<dbReference type="CDD" id="cd00860">
    <property type="entry name" value="ThrRS_anticodon"/>
    <property type="match status" value="1"/>
</dbReference>
<dbReference type="RefSeq" id="WP_326507702.1">
    <property type="nucleotide sequence ID" value="NZ_JAWIIV010000015.1"/>
</dbReference>
<dbReference type="EMBL" id="JAWIIV010000015">
    <property type="protein sequence ID" value="MEC4720992.1"/>
    <property type="molecule type" value="Genomic_DNA"/>
</dbReference>
<feature type="binding site" evidence="13">
    <location>
        <position position="333"/>
    </location>
    <ligand>
        <name>Zn(2+)</name>
        <dbReference type="ChEBI" id="CHEBI:29105"/>
        <note>catalytic</note>
    </ligand>
</feature>
<dbReference type="InterPro" id="IPR006195">
    <property type="entry name" value="aa-tRNA-synth_II"/>
</dbReference>
<evidence type="ECO:0000256" key="4">
    <source>
        <dbReference type="ARBA" id="ARBA00022598"/>
    </source>
</evidence>
<dbReference type="InterPro" id="IPR004154">
    <property type="entry name" value="Anticodon-bd"/>
</dbReference>
<keyword evidence="8 13" id="KW-0067">ATP-binding</keyword>
<dbReference type="InterPro" id="IPR002320">
    <property type="entry name" value="Thr-tRNA-ligase_IIa"/>
</dbReference>
<reference evidence="16 17" key="1">
    <citation type="submission" date="2023-10" db="EMBL/GenBank/DDBJ databases">
        <title>Noviherbaspirillum sp. CPCC 100848 genome assembly.</title>
        <authorList>
            <person name="Li X.Y."/>
            <person name="Fang X.M."/>
        </authorList>
    </citation>
    <scope>NUCLEOTIDE SEQUENCE [LARGE SCALE GENOMIC DNA]</scope>
    <source>
        <strain evidence="16 17">CPCC 100848</strain>
    </source>
</reference>
<keyword evidence="10 13" id="KW-0648">Protein biosynthesis</keyword>
<dbReference type="InterPro" id="IPR047246">
    <property type="entry name" value="ThrRS_anticodon"/>
</dbReference>
<keyword evidence="17" id="KW-1185">Reference proteome</keyword>
<dbReference type="InterPro" id="IPR018163">
    <property type="entry name" value="Thr/Ala-tRNA-synth_IIc_edit"/>
</dbReference>
<comment type="similarity">
    <text evidence="1 13">Belongs to the class-II aminoacyl-tRNA synthetase family.</text>
</comment>
<evidence type="ECO:0000256" key="10">
    <source>
        <dbReference type="ARBA" id="ARBA00022917"/>
    </source>
</evidence>
<dbReference type="PROSITE" id="PS50862">
    <property type="entry name" value="AA_TRNA_LIGASE_II"/>
    <property type="match status" value="1"/>
</dbReference>
<comment type="subunit">
    <text evidence="13">Homodimer.</text>
</comment>
<dbReference type="Gene3D" id="3.30.54.20">
    <property type="match status" value="1"/>
</dbReference>
<dbReference type="InterPro" id="IPR033728">
    <property type="entry name" value="ThrRS_core"/>
</dbReference>
<evidence type="ECO:0000259" key="15">
    <source>
        <dbReference type="PROSITE" id="PS51880"/>
    </source>
</evidence>
<comment type="caution">
    <text evidence="16">The sequence shown here is derived from an EMBL/GenBank/DDBJ whole genome shotgun (WGS) entry which is preliminary data.</text>
</comment>
<feature type="domain" description="TGS" evidence="15">
    <location>
        <begin position="1"/>
        <end position="61"/>
    </location>
</feature>
<dbReference type="HAMAP" id="MF_00184">
    <property type="entry name" value="Thr_tRNA_synth"/>
    <property type="match status" value="1"/>
</dbReference>
<dbReference type="CDD" id="cd00771">
    <property type="entry name" value="ThrRS_core"/>
    <property type="match status" value="1"/>
</dbReference>
<evidence type="ECO:0000256" key="6">
    <source>
        <dbReference type="ARBA" id="ARBA00022741"/>
    </source>
</evidence>
<dbReference type="PANTHER" id="PTHR11451">
    <property type="entry name" value="THREONINE-TRNA LIGASE"/>
    <property type="match status" value="1"/>
</dbReference>
<evidence type="ECO:0000313" key="17">
    <source>
        <dbReference type="Proteomes" id="UP001352263"/>
    </source>
</evidence>
<evidence type="ECO:0000256" key="2">
    <source>
        <dbReference type="ARBA" id="ARBA00022490"/>
    </source>
</evidence>
<dbReference type="PROSITE" id="PS51880">
    <property type="entry name" value="TGS"/>
    <property type="match status" value="1"/>
</dbReference>
<dbReference type="Pfam" id="PF00587">
    <property type="entry name" value="tRNA-synt_2b"/>
    <property type="match status" value="1"/>
</dbReference>
<dbReference type="PANTHER" id="PTHR11451:SF44">
    <property type="entry name" value="THREONINE--TRNA LIGASE, CHLOROPLASTIC_MITOCHONDRIAL 2"/>
    <property type="match status" value="1"/>
</dbReference>
<evidence type="ECO:0000256" key="11">
    <source>
        <dbReference type="ARBA" id="ARBA00023146"/>
    </source>
</evidence>
<dbReference type="InterPro" id="IPR045864">
    <property type="entry name" value="aa-tRNA-synth_II/BPL/LPL"/>
</dbReference>
<dbReference type="SMART" id="SM00863">
    <property type="entry name" value="tRNA_SAD"/>
    <property type="match status" value="1"/>
</dbReference>
<dbReference type="Gene3D" id="3.30.930.10">
    <property type="entry name" value="Bira Bifunctional Protein, Domain 2"/>
    <property type="match status" value="1"/>
</dbReference>
<organism evidence="16 17">
    <name type="scientific">Noviherbaspirillum album</name>
    <dbReference type="NCBI Taxonomy" id="3080276"/>
    <lineage>
        <taxon>Bacteria</taxon>
        <taxon>Pseudomonadati</taxon>
        <taxon>Pseudomonadota</taxon>
        <taxon>Betaproteobacteria</taxon>
        <taxon>Burkholderiales</taxon>
        <taxon>Oxalobacteraceae</taxon>
        <taxon>Noviherbaspirillum</taxon>
    </lineage>
</organism>
<evidence type="ECO:0000256" key="1">
    <source>
        <dbReference type="ARBA" id="ARBA00008226"/>
    </source>
</evidence>
<keyword evidence="7 13" id="KW-0862">Zinc</keyword>
<dbReference type="Pfam" id="PF02824">
    <property type="entry name" value="TGS"/>
    <property type="match status" value="1"/>
</dbReference>
<sequence>MVSVRLPDGSQRQFESAVTVAQVAASIGTGLAKAALAGKVDGKLVDTSYLIERDADLAIVTDKDPDGLEVIRHSTAHLLAHAVKELFPEAQVTIGPVIDNGFYYDFSYKRPFTPEDLQAIEKKMAELAKKDEPVTRKVLPRDEAVAYFKSIGEAYKAEIIESIPQGEDVSLYSEGSFTDLCRGPHVPSTGKLKVFKLMKLAGAYWRGDSKNEMLQRVYGTAWAKKEDQEAYLHMLEEAEKRDHRKLGKALDLFHFQDEAPGLVFWHPKGWTVWQQVEQYMRRVYQESGYQEVKAPQILDRSLWEKTGHWQNYRENMFVTESENRNYALKPMNCPGHVQIYNSDLRSYRDLPLRYGEFGQCHRNEPSGALHGIMRVRGFTQDDGHIFCTEEQIQGEVTAFHEQAMAVYKDFGFSEISIKIALRPDSRIGSDETWDRAEDTLRSALRACGVSWEELPGEGAFYGPKIEYHLKDSLGRPWQVGTMQVDFSMPGRLGAEYVADDNTRKVPVMLHRAIVGSMERFVGILIENHAGALPLWLAPVQIAVLNISDAQSDYAQGVAQNLKKQGFRVHLDLRNEKITYKIREHSVKKLPYIVVIGDKERDANTVAVRARGNVDLGVMPVDALVDRLKHEVDTKA</sequence>
<keyword evidence="11 13" id="KW-0030">Aminoacyl-tRNA synthetase</keyword>
<keyword evidence="6 13" id="KW-0547">Nucleotide-binding</keyword>
<evidence type="ECO:0000256" key="7">
    <source>
        <dbReference type="ARBA" id="ARBA00022833"/>
    </source>
</evidence>
<comment type="cofactor">
    <cofactor evidence="13">
        <name>Zn(2+)</name>
        <dbReference type="ChEBI" id="CHEBI:29105"/>
    </cofactor>
    <text evidence="13">Binds 1 zinc ion per subunit.</text>
</comment>
<comment type="subcellular location">
    <subcellularLocation>
        <location evidence="13">Cytoplasm</location>
    </subcellularLocation>
</comment>
<keyword evidence="9 13" id="KW-0694">RNA-binding</keyword>
<dbReference type="SUPFAM" id="SSF81271">
    <property type="entry name" value="TGS-like"/>
    <property type="match status" value="1"/>
</dbReference>
<dbReference type="Gene3D" id="3.40.50.800">
    <property type="entry name" value="Anticodon-binding domain"/>
    <property type="match status" value="1"/>
</dbReference>
<dbReference type="SUPFAM" id="SSF55681">
    <property type="entry name" value="Class II aaRS and biotin synthetases"/>
    <property type="match status" value="1"/>
</dbReference>
<evidence type="ECO:0000313" key="16">
    <source>
        <dbReference type="EMBL" id="MEC4720992.1"/>
    </source>
</evidence>
<dbReference type="Pfam" id="PF03129">
    <property type="entry name" value="HGTP_anticodon"/>
    <property type="match status" value="1"/>
</dbReference>
<evidence type="ECO:0000256" key="12">
    <source>
        <dbReference type="ARBA" id="ARBA00049515"/>
    </source>
</evidence>
<dbReference type="Gene3D" id="3.30.980.10">
    <property type="entry name" value="Threonyl-trna Synthetase, Chain A, domain 2"/>
    <property type="match status" value="1"/>
</dbReference>
<evidence type="ECO:0000256" key="13">
    <source>
        <dbReference type="HAMAP-Rule" id="MF_00184"/>
    </source>
</evidence>